<dbReference type="EMBL" id="CM046129">
    <property type="protein sequence ID" value="KAI8433776.1"/>
    <property type="molecule type" value="Genomic_DNA"/>
</dbReference>
<name>A0ACC0KC45_CHOFU</name>
<evidence type="ECO:0000313" key="2">
    <source>
        <dbReference type="Proteomes" id="UP001064048"/>
    </source>
</evidence>
<evidence type="ECO:0000313" key="1">
    <source>
        <dbReference type="EMBL" id="KAI8433776.1"/>
    </source>
</evidence>
<dbReference type="Proteomes" id="UP001064048">
    <property type="component" value="Chromosome 29"/>
</dbReference>
<organism evidence="1 2">
    <name type="scientific">Choristoneura fumiferana</name>
    <name type="common">Spruce budworm moth</name>
    <name type="synonym">Archips fumiferana</name>
    <dbReference type="NCBI Taxonomy" id="7141"/>
    <lineage>
        <taxon>Eukaryota</taxon>
        <taxon>Metazoa</taxon>
        <taxon>Ecdysozoa</taxon>
        <taxon>Arthropoda</taxon>
        <taxon>Hexapoda</taxon>
        <taxon>Insecta</taxon>
        <taxon>Pterygota</taxon>
        <taxon>Neoptera</taxon>
        <taxon>Endopterygota</taxon>
        <taxon>Lepidoptera</taxon>
        <taxon>Glossata</taxon>
        <taxon>Ditrysia</taxon>
        <taxon>Tortricoidea</taxon>
        <taxon>Tortricidae</taxon>
        <taxon>Tortricinae</taxon>
        <taxon>Choristoneura</taxon>
    </lineage>
</organism>
<reference evidence="1 2" key="1">
    <citation type="journal article" date="2022" name="Genome Biol. Evol.">
        <title>The Spruce Budworm Genome: Reconstructing the Evolutionary History of Antifreeze Proteins.</title>
        <authorList>
            <person name="Beliveau C."/>
            <person name="Gagne P."/>
            <person name="Picq S."/>
            <person name="Vernygora O."/>
            <person name="Keeling C.I."/>
            <person name="Pinkney K."/>
            <person name="Doucet D."/>
            <person name="Wen F."/>
            <person name="Johnston J.S."/>
            <person name="Maaroufi H."/>
            <person name="Boyle B."/>
            <person name="Laroche J."/>
            <person name="Dewar K."/>
            <person name="Juretic N."/>
            <person name="Blackburn G."/>
            <person name="Nisole A."/>
            <person name="Brunet B."/>
            <person name="Brandao M."/>
            <person name="Lumley L."/>
            <person name="Duan J."/>
            <person name="Quan G."/>
            <person name="Lucarotti C.J."/>
            <person name="Roe A.D."/>
            <person name="Sperling F.A.H."/>
            <person name="Levesque R.C."/>
            <person name="Cusson M."/>
        </authorList>
    </citation>
    <scope>NUCLEOTIDE SEQUENCE [LARGE SCALE GENOMIC DNA]</scope>
    <source>
        <strain evidence="1">Glfc:IPQL:Cfum</strain>
    </source>
</reference>
<sequence>MTYLSSLRQLEGGPGGPPPAWRTVLEVTIALVIVATHARLAEYYSEVEAHKIRSVLANILASVPSEQSSELMPYAFGLAHREHEAGLPDQLYNLESDVGQRQDRKDPTSETETERVFYNFKTKTDDDDVVDREDHVTQYLSELLVNTDSEITSLQVNEYDES</sequence>
<protein>
    <submittedName>
        <fullName evidence="1">Uncharacterized protein</fullName>
    </submittedName>
</protein>
<gene>
    <name evidence="1" type="ORF">MSG28_015751</name>
</gene>
<keyword evidence="2" id="KW-1185">Reference proteome</keyword>
<comment type="caution">
    <text evidence="1">The sequence shown here is derived from an EMBL/GenBank/DDBJ whole genome shotgun (WGS) entry which is preliminary data.</text>
</comment>
<proteinExistence type="predicted"/>
<accession>A0ACC0KC45</accession>